<comment type="caution">
    <text evidence="1">The sequence shown here is derived from an EMBL/GenBank/DDBJ whole genome shotgun (WGS) entry which is preliminary data.</text>
</comment>
<protein>
    <submittedName>
        <fullName evidence="1">Toxin-antitoxin system, antitoxin component, ArsR family</fullName>
    </submittedName>
</protein>
<dbReference type="EMBL" id="AHMO02000011">
    <property type="protein sequence ID" value="EQA43169.1"/>
    <property type="molecule type" value="Genomic_DNA"/>
</dbReference>
<evidence type="ECO:0000313" key="1">
    <source>
        <dbReference type="EMBL" id="EQA43169.1"/>
    </source>
</evidence>
<dbReference type="Proteomes" id="UP000015454">
    <property type="component" value="Unassembled WGS sequence"/>
</dbReference>
<reference evidence="1" key="1">
    <citation type="submission" date="2013-05" db="EMBL/GenBank/DDBJ databases">
        <authorList>
            <person name="Harkins D.M."/>
            <person name="Durkin A.S."/>
            <person name="Brinkac L.M."/>
            <person name="Haft D.H."/>
            <person name="Selengut J.D."/>
            <person name="Sanka R."/>
            <person name="DePew J."/>
            <person name="Purushe J."/>
            <person name="Hartskeerl R.A."/>
            <person name="Ahmed A."/>
            <person name="van der Linden H."/>
            <person name="Goris M.G.A."/>
            <person name="Vinetz J.M."/>
            <person name="Sutton G.G."/>
            <person name="Nierman W.C."/>
            <person name="Fouts D.E."/>
        </authorList>
    </citation>
    <scope>NUCLEOTIDE SEQUENCE [LARGE SCALE GENOMIC DNA]</scope>
    <source>
        <strain evidence="1">5399</strain>
    </source>
</reference>
<dbReference type="STRING" id="1049789.LEP1GSC050_1758"/>
<gene>
    <name evidence="1" type="ORF">LEP1GSC050_1758</name>
</gene>
<proteinExistence type="predicted"/>
<sequence>MQFLEESGLVRMKKIDRGRICQIEPSEFSAASHWIADLRALRGGKFDRLGDLIAESDDMG</sequence>
<organism evidence="1 2">
    <name type="scientific">Leptospira broomii serovar Hurstbridge str. 5399</name>
    <dbReference type="NCBI Taxonomy" id="1049789"/>
    <lineage>
        <taxon>Bacteria</taxon>
        <taxon>Pseudomonadati</taxon>
        <taxon>Spirochaetota</taxon>
        <taxon>Spirochaetia</taxon>
        <taxon>Leptospirales</taxon>
        <taxon>Leptospiraceae</taxon>
        <taxon>Leptospira</taxon>
    </lineage>
</organism>
<accession>T0G8M6</accession>
<evidence type="ECO:0000313" key="2">
    <source>
        <dbReference type="Proteomes" id="UP000015454"/>
    </source>
</evidence>
<dbReference type="AlphaFoldDB" id="T0G8M6"/>
<keyword evidence="2" id="KW-1185">Reference proteome</keyword>
<name>T0G8M6_9LEPT</name>